<sequence length="520" mass="60158">MRTENKSRLLSLHKLVKQSLKLFCKKEEEPDLLKKALIGFTRVLPKDGRRHQDRFLKFYSDHGLTLNSAIAHGFSRTPFVQLLHCDLLMGVAYCLSSQKGGVTKSKGLLKDARDKYCQLVMGGGYSYDRLLKEQSNVDVSQRHKEVACILYETGIQHSLLQDEEYRDFIDKLPQYHQLTEKDLNNMLNICEYKDLVNGHLTRKKLELFEEKGRERGTSTVLEIDTLVHVFISEILITIYRTWSKLHSKFSDSCITCSFVASQEVNECIQHSEAALEVSRKLYEETGVYLLAGLITDRERLAMEIDRETSSDKLRSIKDQLDELSNVGDDEGKRYAYEAGLMRSDLKHDDYHRMVCAEWKINCYGKLYQLEPANQEQHYVSGQQLLAQVEELARKQVFSNSALSYCYKYYAKFLSYCNKSEEAIQYVLLSMRHLGLSLRNGTEVKHPELDSPRFASLYSTLQLYCNKHKESDLPGYTRLLSKASELYHYLESLVTQCKEIDSEFPFLQQLLESLQGDSQHD</sequence>
<comment type="caution">
    <text evidence="1">The sequence shown here is derived from an EMBL/GenBank/DDBJ whole genome shotgun (WGS) entry which is preliminary data.</text>
</comment>
<evidence type="ECO:0000313" key="1">
    <source>
        <dbReference type="EMBL" id="KAF6020486.1"/>
    </source>
</evidence>
<dbReference type="Proteomes" id="UP000593567">
    <property type="component" value="Unassembled WGS sequence"/>
</dbReference>
<dbReference type="AlphaFoldDB" id="A0A7J7J4A0"/>
<evidence type="ECO:0000313" key="2">
    <source>
        <dbReference type="Proteomes" id="UP000593567"/>
    </source>
</evidence>
<accession>A0A7J7J4A0</accession>
<name>A0A7J7J4A0_BUGNE</name>
<reference evidence="1" key="1">
    <citation type="submission" date="2020-06" db="EMBL/GenBank/DDBJ databases">
        <title>Draft genome of Bugula neritina, a colonial animal packing powerful symbionts and potential medicines.</title>
        <authorList>
            <person name="Rayko M."/>
        </authorList>
    </citation>
    <scope>NUCLEOTIDE SEQUENCE [LARGE SCALE GENOMIC DNA]</scope>
    <source>
        <strain evidence="1">Kwan_BN1</strain>
    </source>
</reference>
<organism evidence="1 2">
    <name type="scientific">Bugula neritina</name>
    <name type="common">Brown bryozoan</name>
    <name type="synonym">Sertularia neritina</name>
    <dbReference type="NCBI Taxonomy" id="10212"/>
    <lineage>
        <taxon>Eukaryota</taxon>
        <taxon>Metazoa</taxon>
        <taxon>Spiralia</taxon>
        <taxon>Lophotrochozoa</taxon>
        <taxon>Bryozoa</taxon>
        <taxon>Gymnolaemata</taxon>
        <taxon>Cheilostomatida</taxon>
        <taxon>Flustrina</taxon>
        <taxon>Buguloidea</taxon>
        <taxon>Bugulidae</taxon>
        <taxon>Bugula</taxon>
    </lineage>
</organism>
<proteinExistence type="predicted"/>
<gene>
    <name evidence="1" type="ORF">EB796_021213</name>
</gene>
<keyword evidence="2" id="KW-1185">Reference proteome</keyword>
<dbReference type="EMBL" id="VXIV02003168">
    <property type="protein sequence ID" value="KAF6020486.1"/>
    <property type="molecule type" value="Genomic_DNA"/>
</dbReference>
<protein>
    <submittedName>
        <fullName evidence="1">Uncharacterized protein</fullName>
    </submittedName>
</protein>